<comment type="caution">
    <text evidence="2">The sequence shown here is derived from an EMBL/GenBank/DDBJ whole genome shotgun (WGS) entry which is preliminary data.</text>
</comment>
<evidence type="ECO:0000256" key="1">
    <source>
        <dbReference type="SAM" id="MobiDB-lite"/>
    </source>
</evidence>
<dbReference type="Gene3D" id="3.10.450.710">
    <property type="entry name" value="Tgt2/MlaC"/>
    <property type="match status" value="1"/>
</dbReference>
<dbReference type="AlphaFoldDB" id="M6CM62"/>
<feature type="region of interest" description="Disordered" evidence="1">
    <location>
        <begin position="65"/>
        <end position="88"/>
    </location>
</feature>
<protein>
    <submittedName>
        <fullName evidence="2">Toluene tolerance protein Ttg2D</fullName>
    </submittedName>
</protein>
<sequence length="246" mass="27814">MDSAGFYSVDFPLQIRKIVRVPTHSLRHKIQTSDRFKLQVRFVKKIIFILFLLSLVSPSFLTAQTETSNPPSSETASSPTTAEDVPSDEEQIVSTVKKLIGFIRYKKNDKAIAIIHVKQFSNQLLKTAGKIGDSDRKEFEEAIGEFIVHRSFPIAHKYFDKIDINYEKPVIKGNNATLASSIIWNGSERITFSWILSKIEGAWYVTDFLSEGKYASETNRVKSVDPSVKKNGIKQTIALIKKEAKN</sequence>
<feature type="compositionally biased region" description="Low complexity" evidence="1">
    <location>
        <begin position="65"/>
        <end position="83"/>
    </location>
</feature>
<proteinExistence type="predicted"/>
<dbReference type="EMBL" id="ANIK01000077">
    <property type="protein sequence ID" value="EMJ92814.1"/>
    <property type="molecule type" value="Genomic_DNA"/>
</dbReference>
<name>M6CM62_9LEPT</name>
<dbReference type="Proteomes" id="UP000011988">
    <property type="component" value="Unassembled WGS sequence"/>
</dbReference>
<accession>M6CM62</accession>
<dbReference type="PATRIC" id="fig|1218565.3.peg.3395"/>
<organism evidence="2 3">
    <name type="scientific">Leptospira alstonii serovar Sichuan str. 79601</name>
    <dbReference type="NCBI Taxonomy" id="1218565"/>
    <lineage>
        <taxon>Bacteria</taxon>
        <taxon>Pseudomonadati</taxon>
        <taxon>Spirochaetota</taxon>
        <taxon>Spirochaetia</taxon>
        <taxon>Leptospirales</taxon>
        <taxon>Leptospiraceae</taxon>
        <taxon>Leptospira</taxon>
    </lineage>
</organism>
<dbReference type="InterPro" id="IPR042245">
    <property type="entry name" value="Tgt2/MlaC_sf"/>
</dbReference>
<evidence type="ECO:0000313" key="2">
    <source>
        <dbReference type="EMBL" id="EMJ92814.1"/>
    </source>
</evidence>
<evidence type="ECO:0000313" key="3">
    <source>
        <dbReference type="Proteomes" id="UP000011988"/>
    </source>
</evidence>
<reference evidence="2 3" key="1">
    <citation type="submission" date="2013-01" db="EMBL/GenBank/DDBJ databases">
        <authorList>
            <person name="Harkins D.M."/>
            <person name="Durkin A.S."/>
            <person name="Brinkac L.M."/>
            <person name="Haft D.H."/>
            <person name="Selengut J.D."/>
            <person name="Sanka R."/>
            <person name="DePew J."/>
            <person name="Purushe J."/>
            <person name="Galloway R.L."/>
            <person name="Vinetz J.M."/>
            <person name="Sutton G.G."/>
            <person name="Nierman W.C."/>
            <person name="Fouts D.E."/>
        </authorList>
    </citation>
    <scope>NUCLEOTIDE SEQUENCE [LARGE SCALE GENOMIC DNA]</scope>
    <source>
        <strain evidence="2 3">79601</strain>
    </source>
</reference>
<gene>
    <name evidence="2" type="primary">ttg2D</name>
    <name evidence="2" type="ORF">LEP1GSC194_3830</name>
</gene>